<gene>
    <name evidence="1" type="ORF">SE17_34720</name>
</gene>
<reference evidence="1 2" key="1">
    <citation type="submission" date="2015-09" db="EMBL/GenBank/DDBJ databases">
        <title>Draft genome sequence of Kouleothrix aurantiaca JCM 19913.</title>
        <authorList>
            <person name="Hemp J."/>
        </authorList>
    </citation>
    <scope>NUCLEOTIDE SEQUENCE [LARGE SCALE GENOMIC DNA]</scope>
    <source>
        <strain evidence="1 2">COM-B</strain>
    </source>
</reference>
<feature type="non-terminal residue" evidence="1">
    <location>
        <position position="1"/>
    </location>
</feature>
<accession>A0A0P9H550</accession>
<sequence length="72" mass="7692">LWGGRRDDAELAPIAIPDNERGGWRVENEFVGAIRGEEAVKFTTFDTGVKYMAFTEAVAHSAATGAAVPIAL</sequence>
<organism evidence="1 2">
    <name type="scientific">Kouleothrix aurantiaca</name>
    <dbReference type="NCBI Taxonomy" id="186479"/>
    <lineage>
        <taxon>Bacteria</taxon>
        <taxon>Bacillati</taxon>
        <taxon>Chloroflexota</taxon>
        <taxon>Chloroflexia</taxon>
        <taxon>Chloroflexales</taxon>
        <taxon>Roseiflexineae</taxon>
        <taxon>Roseiflexaceae</taxon>
        <taxon>Kouleothrix</taxon>
    </lineage>
</organism>
<evidence type="ECO:0000313" key="2">
    <source>
        <dbReference type="Proteomes" id="UP000050509"/>
    </source>
</evidence>
<evidence type="ECO:0008006" key="3">
    <source>
        <dbReference type="Google" id="ProtNLM"/>
    </source>
</evidence>
<name>A0A0P9H550_9CHLR</name>
<comment type="caution">
    <text evidence="1">The sequence shown here is derived from an EMBL/GenBank/DDBJ whole genome shotgun (WGS) entry which is preliminary data.</text>
</comment>
<dbReference type="AlphaFoldDB" id="A0A0P9H550"/>
<proteinExistence type="predicted"/>
<keyword evidence="2" id="KW-1185">Reference proteome</keyword>
<dbReference type="EMBL" id="LJCR01002224">
    <property type="protein sequence ID" value="KPV49064.1"/>
    <property type="molecule type" value="Genomic_DNA"/>
</dbReference>
<dbReference type="Gene3D" id="3.30.360.10">
    <property type="entry name" value="Dihydrodipicolinate Reductase, domain 2"/>
    <property type="match status" value="1"/>
</dbReference>
<protein>
    <recommendedName>
        <fullName evidence="3">Gfo/Idh/MocA family oxidoreductase</fullName>
    </recommendedName>
</protein>
<evidence type="ECO:0000313" key="1">
    <source>
        <dbReference type="EMBL" id="KPV49064.1"/>
    </source>
</evidence>
<dbReference type="Proteomes" id="UP000050509">
    <property type="component" value="Unassembled WGS sequence"/>
</dbReference>